<gene>
    <name evidence="1" type="ORF">ACFQ4G_13350</name>
</gene>
<dbReference type="Proteomes" id="UP001597176">
    <property type="component" value="Unassembled WGS sequence"/>
</dbReference>
<reference evidence="2" key="1">
    <citation type="journal article" date="2019" name="Int. J. Syst. Evol. Microbiol.">
        <title>The Global Catalogue of Microorganisms (GCM) 10K type strain sequencing project: providing services to taxonomists for standard genome sequencing and annotation.</title>
        <authorList>
            <consortium name="The Broad Institute Genomics Platform"/>
            <consortium name="The Broad Institute Genome Sequencing Center for Infectious Disease"/>
            <person name="Wu L."/>
            <person name="Ma J."/>
        </authorList>
    </citation>
    <scope>NUCLEOTIDE SEQUENCE [LARGE SCALE GENOMIC DNA]</scope>
    <source>
        <strain evidence="2">CCUG 56108</strain>
    </source>
</reference>
<evidence type="ECO:0000313" key="1">
    <source>
        <dbReference type="EMBL" id="MFD1302556.1"/>
    </source>
</evidence>
<keyword evidence="2" id="KW-1185">Reference proteome</keyword>
<proteinExistence type="predicted"/>
<dbReference type="RefSeq" id="WP_238207314.1">
    <property type="nucleotide sequence ID" value="NZ_JBHTND010000017.1"/>
</dbReference>
<organism evidence="1 2">
    <name type="scientific">Methylobacterium marchantiae</name>
    <dbReference type="NCBI Taxonomy" id="600331"/>
    <lineage>
        <taxon>Bacteria</taxon>
        <taxon>Pseudomonadati</taxon>
        <taxon>Pseudomonadota</taxon>
        <taxon>Alphaproteobacteria</taxon>
        <taxon>Hyphomicrobiales</taxon>
        <taxon>Methylobacteriaceae</taxon>
        <taxon>Methylobacterium</taxon>
    </lineage>
</organism>
<protein>
    <submittedName>
        <fullName evidence="1">Uncharacterized protein</fullName>
    </submittedName>
</protein>
<comment type="caution">
    <text evidence="1">The sequence shown here is derived from an EMBL/GenBank/DDBJ whole genome shotgun (WGS) entry which is preliminary data.</text>
</comment>
<dbReference type="EMBL" id="JBHTND010000017">
    <property type="protein sequence ID" value="MFD1302556.1"/>
    <property type="molecule type" value="Genomic_DNA"/>
</dbReference>
<name>A0ABW3WZA7_9HYPH</name>
<sequence length="230" mass="26585">MHARLKTFHFLDVIKFARPSIVDIDPMLTAREIESRNTNSFLSYGAIYSRIKHIAENKIDQDYLDKNFSFYKKEWKNRCLKEVAGHLNDYFLARGSWYPSGPKLTPVLGTWFRPIKNGSWFVDGRSYDVLINPRKGQPLNEADMRFLVRAMYEIFGIDDPNNPDQLIIDISAPNPKGPRVLRSSNLSVETAISLNEFEGIMKLFFEALALAGISTQATRSDEMRDLFRRR</sequence>
<accession>A0ABW3WZA7</accession>
<evidence type="ECO:0000313" key="2">
    <source>
        <dbReference type="Proteomes" id="UP001597176"/>
    </source>
</evidence>